<protein>
    <submittedName>
        <fullName evidence="1">Uncharacterized protein</fullName>
    </submittedName>
</protein>
<comment type="caution">
    <text evidence="1">The sequence shown here is derived from an EMBL/GenBank/DDBJ whole genome shotgun (WGS) entry which is preliminary data.</text>
</comment>
<evidence type="ECO:0000313" key="1">
    <source>
        <dbReference type="EMBL" id="MPN01080.1"/>
    </source>
</evidence>
<sequence length="105" mass="12205">MCHPINFILKAFNVLSFFHELIFRDKQGEESLLVSAVIENFPYDAVSVSPYSKTEGVPDVKSLYRVADVHNFCHPQEFVIPVAEFLFWRECCFFFAFCHTFTVLS</sequence>
<organism evidence="1">
    <name type="scientific">bioreactor metagenome</name>
    <dbReference type="NCBI Taxonomy" id="1076179"/>
    <lineage>
        <taxon>unclassified sequences</taxon>
        <taxon>metagenomes</taxon>
        <taxon>ecological metagenomes</taxon>
    </lineage>
</organism>
<reference evidence="1" key="1">
    <citation type="submission" date="2019-08" db="EMBL/GenBank/DDBJ databases">
        <authorList>
            <person name="Kucharzyk K."/>
            <person name="Murdoch R.W."/>
            <person name="Higgins S."/>
            <person name="Loffler F."/>
        </authorList>
    </citation>
    <scope>NUCLEOTIDE SEQUENCE</scope>
</reference>
<dbReference type="AlphaFoldDB" id="A0A645EIC9"/>
<dbReference type="EMBL" id="VSSQ01047098">
    <property type="protein sequence ID" value="MPN01080.1"/>
    <property type="molecule type" value="Genomic_DNA"/>
</dbReference>
<proteinExistence type="predicted"/>
<accession>A0A645EIC9</accession>
<gene>
    <name evidence="1" type="ORF">SDC9_148280</name>
</gene>
<name>A0A645EIC9_9ZZZZ</name>